<geneLocation type="plasmid" evidence="1 5">
    <name>pHM500</name>
</geneLocation>
<dbReference type="HOGENOM" id="CLU_753568_0_0_2"/>
<reference evidence="2 7" key="4">
    <citation type="submission" date="2014-04" db="EMBL/GenBank/DDBJ databases">
        <title>Transcriptional profiles of Haloferax mediterranei on the basis of nitrogen availability.</title>
        <authorList>
            <person name="Bautista V."/>
        </authorList>
    </citation>
    <scope>NUCLEOTIDE SEQUENCE [LARGE SCALE GENOMIC DNA]</scope>
    <source>
        <strain evidence="2">ATCC 33500</strain>
        <strain evidence="7">ATCC 33500 / DSM 1411 / JCM 8866 / NBRC 14739 / NCIMB 2177 / R-4</strain>
        <plasmid evidence="2">HMPLAS1</plasmid>
        <plasmid evidence="7">Plasmid HMPLAS1</plasmid>
    </source>
</reference>
<dbReference type="Proteomes" id="UP000027075">
    <property type="component" value="Plasmid HMPLAS1"/>
</dbReference>
<organism evidence="1 5">
    <name type="scientific">Haloferax mediterranei (strain ATCC 33500 / DSM 1411 / JCM 8866 / NBRC 14739 / NCIMB 2177 / R-4)</name>
    <name type="common">Halobacterium mediterranei</name>
    <dbReference type="NCBI Taxonomy" id="523841"/>
    <lineage>
        <taxon>Archaea</taxon>
        <taxon>Methanobacteriati</taxon>
        <taxon>Methanobacteriota</taxon>
        <taxon>Stenosarchaea group</taxon>
        <taxon>Halobacteria</taxon>
        <taxon>Halobacteriales</taxon>
        <taxon>Haloferacaceae</taxon>
        <taxon>Haloferax</taxon>
    </lineage>
</organism>
<evidence type="ECO:0000313" key="2">
    <source>
        <dbReference type="EMBL" id="AHZ24677.1"/>
    </source>
</evidence>
<keyword evidence="1" id="KW-0614">Plasmid</keyword>
<evidence type="ECO:0000313" key="3">
    <source>
        <dbReference type="EMBL" id="ELZ97453.1"/>
    </source>
</evidence>
<dbReference type="Gene3D" id="2.60.120.200">
    <property type="match status" value="1"/>
</dbReference>
<proteinExistence type="predicted"/>
<accession>I3RAF3</accession>
<dbReference type="EMBL" id="CP001871">
    <property type="protein sequence ID" value="AFK21213.1"/>
    <property type="molecule type" value="Genomic_DNA"/>
</dbReference>
<dbReference type="Proteomes" id="UP000006469">
    <property type="component" value="Plasmid pHM500"/>
</dbReference>
<reference evidence="3 6" key="3">
    <citation type="journal article" date="2014" name="PLoS Genet.">
        <title>Phylogenetically driven sequencing of extremely halophilic archaea reveals strategies for static and dynamic osmo-response.</title>
        <authorList>
            <person name="Becker E.A."/>
            <person name="Seitzer P.M."/>
            <person name="Tritt A."/>
            <person name="Larsen D."/>
            <person name="Krusor M."/>
            <person name="Yao A.I."/>
            <person name="Wu D."/>
            <person name="Madern D."/>
            <person name="Eisen J.A."/>
            <person name="Darling A.E."/>
            <person name="Facciotti M.T."/>
        </authorList>
    </citation>
    <scope>NUCLEOTIDE SEQUENCE [LARGE SCALE GENOMIC DNA]</scope>
    <source>
        <strain evidence="3">ATCC 33500</strain>
        <strain evidence="6">ATCC 33500 / DSM 1411 / JCM 8866 / NBRC 14739 / NCIMB 2177 / R-4</strain>
    </source>
</reference>
<dbReference type="RefSeq" id="WP_004061031.1">
    <property type="nucleotide sequence ID" value="NC_017944.1"/>
</dbReference>
<dbReference type="PROSITE" id="PS51318">
    <property type="entry name" value="TAT"/>
    <property type="match status" value="1"/>
</dbReference>
<dbReference type="InterPro" id="IPR013320">
    <property type="entry name" value="ConA-like_dom_sf"/>
</dbReference>
<dbReference type="EMBL" id="AOLO01000015">
    <property type="protein sequence ID" value="ELZ97453.1"/>
    <property type="molecule type" value="Genomic_DNA"/>
</dbReference>
<evidence type="ECO:0000313" key="7">
    <source>
        <dbReference type="Proteomes" id="UP000027075"/>
    </source>
</evidence>
<dbReference type="Proteomes" id="UP000011603">
    <property type="component" value="Unassembled WGS sequence"/>
</dbReference>
<gene>
    <name evidence="1" type="ordered locus">HFX_6088</name>
    <name evidence="2" type="ORF">BM92_17490</name>
    <name evidence="3" type="ORF">C439_19063</name>
    <name evidence="4" type="ORF">E6P09_15115</name>
</gene>
<dbReference type="OrthoDB" id="288046at2157"/>
<protein>
    <submittedName>
        <fullName evidence="4">LamG domain-containing protein</fullName>
    </submittedName>
</protein>
<geneLocation type="plasmid" evidence="4 8">
    <name>pHME505</name>
</geneLocation>
<dbReference type="PATRIC" id="fig|523841.21.peg.3822"/>
<name>I3RAF3_HALMT</name>
<evidence type="ECO:0000313" key="1">
    <source>
        <dbReference type="EMBL" id="AFK21213.1"/>
    </source>
</evidence>
<geneLocation type="plasmid" evidence="2 7">
    <name>HMPLAS1</name>
</geneLocation>
<dbReference type="Pfam" id="PF13385">
    <property type="entry name" value="Laminin_G_3"/>
    <property type="match status" value="1"/>
</dbReference>
<dbReference type="InterPro" id="IPR006311">
    <property type="entry name" value="TAT_signal"/>
</dbReference>
<dbReference type="GeneID" id="40157774"/>
<evidence type="ECO:0000313" key="5">
    <source>
        <dbReference type="Proteomes" id="UP000006469"/>
    </source>
</evidence>
<dbReference type="SUPFAM" id="SSF49899">
    <property type="entry name" value="Concanavalin A-like lectins/glucanases"/>
    <property type="match status" value="1"/>
</dbReference>
<reference evidence="1" key="1">
    <citation type="journal article" date="2012" name="Appl. Environ. Microbiol.">
        <title>Identification of the haloarchaeal phasin (PhaP) that functions in polyhydroxyalkanoate accumulation and granule formation in Haloferax mediterranei.</title>
        <authorList>
            <person name="Cai S."/>
            <person name="Cai L."/>
            <person name="Liu H."/>
            <person name="Liu X."/>
            <person name="Han J."/>
            <person name="Zhou J."/>
            <person name="Xiang H."/>
        </authorList>
    </citation>
    <scope>NUCLEOTIDE SEQUENCE</scope>
    <source>
        <strain evidence="1">CGMCC 1.2087</strain>
    </source>
</reference>
<evidence type="ECO:0000313" key="8">
    <source>
        <dbReference type="Proteomes" id="UP000299011"/>
    </source>
</evidence>
<dbReference type="EMBL" id="CP007554">
    <property type="protein sequence ID" value="AHZ24677.1"/>
    <property type="molecule type" value="Genomic_DNA"/>
</dbReference>
<dbReference type="AlphaFoldDB" id="I3RAF3"/>
<dbReference type="EMBL" id="CP039140">
    <property type="protein sequence ID" value="QCQ76677.1"/>
    <property type="molecule type" value="Genomic_DNA"/>
</dbReference>
<dbReference type="Proteomes" id="UP000299011">
    <property type="component" value="Plasmid pHME505"/>
</dbReference>
<reference evidence="4 8" key="6">
    <citation type="submission" date="2019-04" db="EMBL/GenBank/DDBJ databases">
        <title>Methylomes of two halophilic Archaea, Haloarcula marismortui and Haloferax mediterranei.</title>
        <authorList>
            <person name="DasSarma S."/>
            <person name="DasSarma P."/>
            <person name="DasSarma S."/>
            <person name="Fomenkov A."/>
            <person name="Vincze T."/>
            <person name="Anton B.P."/>
            <person name="Roberts R.J."/>
        </authorList>
    </citation>
    <scope>NUCLEOTIDE SEQUENCE [LARGE SCALE GENOMIC DNA]</scope>
    <source>
        <strain evidence="4">ATCC 33500</strain>
        <strain evidence="8">ATCC 33500 / DSM 1411 / JCM 8866 / NBRC 14739 / NCIMB 2177 / R-4</strain>
        <plasmid evidence="4 8">pHME505</plasmid>
    </source>
</reference>
<sequence length="367" mass="41059">MTGKWTRRSALAFLATGAGMLAVDSAGFTTVDADRTSTLGTTDDSSALLGVDGTRIEGSDGDSVTLTTLTNRFDEPLTWFRVDVPIDAPILDVETPRQLNPGEQGDIEATLSCPREEATTIDLTITAGGNDQQVELTREFTVVCEDPKVAWWKFDEKPSRTTLADEWSNHSATRSRRSWPSSRLIDPWAKDWALYFGHGCDVLTIQDDTALDLTSEFTLSVWVKYQPGVHTSTLSRLFSKWNSVGDDSYQFFIAEKPFSDQHHEIVIETTEKNVLTGVSVTPCEWQLLTWTHSAERDRVYVDTELHDVPGVPNAEPSNQPLRIGNGVDPSGKLDYGFTGWLDDARIYDRELTPEQVRDLYDEDDVDW</sequence>
<evidence type="ECO:0000313" key="6">
    <source>
        <dbReference type="Proteomes" id="UP000011603"/>
    </source>
</evidence>
<keyword evidence="6" id="KW-1185">Reference proteome</keyword>
<reference evidence="1 5" key="2">
    <citation type="journal article" date="2012" name="J. Bacteriol.">
        <title>Complete genome sequence of the metabolically versatile halophilic archaeon Haloferax mediterranei, a poly(3-hydroxybutyrate-co-3-hydroxyvalerate) producer.</title>
        <authorList>
            <person name="Han J."/>
            <person name="Zhang F."/>
            <person name="Hou J."/>
            <person name="Liu X."/>
            <person name="Li M."/>
            <person name="Liu H."/>
            <person name="Cai L."/>
            <person name="Zhang B."/>
            <person name="Chen Y."/>
            <person name="Zhou J."/>
            <person name="Hu S."/>
            <person name="Xiang H."/>
        </authorList>
    </citation>
    <scope>NUCLEOTIDE SEQUENCE [LARGE SCALE GENOMIC DNA]</scope>
    <source>
        <strain evidence="5">ATCC 33500 / DSM 1411 / JCM 8866 / NBRC 14739 / NCIMB 2177 / R-4</strain>
        <strain evidence="1">CGMCC 1.2087</strain>
        <plasmid evidence="5">pHM500</plasmid>
    </source>
</reference>
<evidence type="ECO:0000313" key="4">
    <source>
        <dbReference type="EMBL" id="QCQ76677.1"/>
    </source>
</evidence>
<dbReference type="KEGG" id="hme:HFX_6088"/>
<reference evidence="1" key="5">
    <citation type="submission" date="2014-05" db="EMBL/GenBank/DDBJ databases">
        <authorList>
            <person name="Wang L."/>
            <person name="Yang H."/>
            <person name="Xiang H."/>
        </authorList>
    </citation>
    <scope>NUCLEOTIDE SEQUENCE</scope>
    <source>
        <strain evidence="1">CGMCC 1.2087</strain>
        <plasmid evidence="1">pHM500</plasmid>
    </source>
</reference>